<dbReference type="InterPro" id="IPR018060">
    <property type="entry name" value="HTH_AraC"/>
</dbReference>
<evidence type="ECO:0000313" key="6">
    <source>
        <dbReference type="Proteomes" id="UP000233248"/>
    </source>
</evidence>
<gene>
    <name evidence="5" type="ORF">CP960_03310</name>
</gene>
<dbReference type="KEGG" id="ahs:AHALO_1224"/>
<dbReference type="Pfam" id="PF22200">
    <property type="entry name" value="ExsA_N"/>
    <property type="match status" value="1"/>
</dbReference>
<accession>A0A2N1J591</accession>
<evidence type="ECO:0000256" key="1">
    <source>
        <dbReference type="ARBA" id="ARBA00023015"/>
    </source>
</evidence>
<evidence type="ECO:0000259" key="4">
    <source>
        <dbReference type="PROSITE" id="PS01124"/>
    </source>
</evidence>
<dbReference type="SMART" id="SM00342">
    <property type="entry name" value="HTH_ARAC"/>
    <property type="match status" value="1"/>
</dbReference>
<dbReference type="Proteomes" id="UP000233248">
    <property type="component" value="Unassembled WGS sequence"/>
</dbReference>
<dbReference type="PROSITE" id="PS00041">
    <property type="entry name" value="HTH_ARAC_FAMILY_1"/>
    <property type="match status" value="1"/>
</dbReference>
<keyword evidence="6" id="KW-1185">Reference proteome</keyword>
<name>A0A2N1J591_9BACT</name>
<feature type="domain" description="HTH araC/xylS-type" evidence="4">
    <location>
        <begin position="184"/>
        <end position="282"/>
    </location>
</feature>
<dbReference type="Pfam" id="PF12833">
    <property type="entry name" value="HTH_18"/>
    <property type="match status" value="1"/>
</dbReference>
<evidence type="ECO:0000313" key="5">
    <source>
        <dbReference type="EMBL" id="PKI81632.1"/>
    </source>
</evidence>
<comment type="caution">
    <text evidence="5">The sequence shown here is derived from an EMBL/GenBank/DDBJ whole genome shotgun (WGS) entry which is preliminary data.</text>
</comment>
<dbReference type="PANTHER" id="PTHR43280">
    <property type="entry name" value="ARAC-FAMILY TRANSCRIPTIONAL REGULATOR"/>
    <property type="match status" value="1"/>
</dbReference>
<dbReference type="GO" id="GO:0003700">
    <property type="term" value="F:DNA-binding transcription factor activity"/>
    <property type="evidence" value="ECO:0007669"/>
    <property type="project" value="InterPro"/>
</dbReference>
<keyword evidence="3" id="KW-0804">Transcription</keyword>
<dbReference type="SUPFAM" id="SSF46689">
    <property type="entry name" value="Homeodomain-like"/>
    <property type="match status" value="1"/>
</dbReference>
<protein>
    <submittedName>
        <fullName evidence="5">AraC family transcriptional regulator</fullName>
    </submittedName>
</protein>
<dbReference type="InterPro" id="IPR054015">
    <property type="entry name" value="ExsA-like_N"/>
</dbReference>
<dbReference type="AlphaFoldDB" id="A0A2N1J591"/>
<organism evidence="5 6">
    <name type="scientific">Malaciobacter halophilus</name>
    <dbReference type="NCBI Taxonomy" id="197482"/>
    <lineage>
        <taxon>Bacteria</taxon>
        <taxon>Pseudomonadati</taxon>
        <taxon>Campylobacterota</taxon>
        <taxon>Epsilonproteobacteria</taxon>
        <taxon>Campylobacterales</taxon>
        <taxon>Arcobacteraceae</taxon>
        <taxon>Malaciobacter</taxon>
    </lineage>
</organism>
<dbReference type="PROSITE" id="PS01124">
    <property type="entry name" value="HTH_ARAC_FAMILY_2"/>
    <property type="match status" value="1"/>
</dbReference>
<dbReference type="RefSeq" id="WP_099312646.1">
    <property type="nucleotide sequence ID" value="NZ_CP031218.1"/>
</dbReference>
<keyword evidence="1" id="KW-0805">Transcription regulation</keyword>
<dbReference type="InterPro" id="IPR009057">
    <property type="entry name" value="Homeodomain-like_sf"/>
</dbReference>
<dbReference type="GO" id="GO:0043565">
    <property type="term" value="F:sequence-specific DNA binding"/>
    <property type="evidence" value="ECO:0007669"/>
    <property type="project" value="InterPro"/>
</dbReference>
<dbReference type="InterPro" id="IPR018062">
    <property type="entry name" value="HTH_AraC-typ_CS"/>
</dbReference>
<dbReference type="EMBL" id="NXIF01000011">
    <property type="protein sequence ID" value="PKI81632.1"/>
    <property type="molecule type" value="Genomic_DNA"/>
</dbReference>
<evidence type="ECO:0000256" key="2">
    <source>
        <dbReference type="ARBA" id="ARBA00023125"/>
    </source>
</evidence>
<dbReference type="PANTHER" id="PTHR43280:SF2">
    <property type="entry name" value="HTH-TYPE TRANSCRIPTIONAL REGULATOR EXSA"/>
    <property type="match status" value="1"/>
</dbReference>
<keyword evidence="2" id="KW-0238">DNA-binding</keyword>
<dbReference type="OrthoDB" id="5342564at2"/>
<sequence length="284" mass="33367">MIITLPNYIFENKHLYQIINDDSVIASKSSIYKKDMMSLRNSMHLVILLVNGSKILHLKNSDITINSTDILYLSQSSYFMSEITGDKNNFESILIFFDDEYVFNFIKKYNIILDTIEKKDVLVLNRDHFINNCVNIVNQFFQTSINNSLDLVKLKLDELFLYSLSKDKERFSAFLNKIIQTKSSRTKYILEENLDIINSVDDMCKLTRLNSKALRKEMIRLYNQNPKEWLDEKRLSLAKALLKNTQKSVSQIATSCGYSSVSWFIIQFKKYYKTTPLLYREQNL</sequence>
<evidence type="ECO:0000256" key="3">
    <source>
        <dbReference type="ARBA" id="ARBA00023163"/>
    </source>
</evidence>
<proteinExistence type="predicted"/>
<dbReference type="Gene3D" id="1.10.10.60">
    <property type="entry name" value="Homeodomain-like"/>
    <property type="match status" value="1"/>
</dbReference>
<reference evidence="5 6" key="1">
    <citation type="submission" date="2017-09" db="EMBL/GenBank/DDBJ databases">
        <title>Genomics of the genus Arcobacter.</title>
        <authorList>
            <person name="Perez-Cataluna A."/>
            <person name="Figueras M.J."/>
            <person name="Salas-Masso N."/>
        </authorList>
    </citation>
    <scope>NUCLEOTIDE SEQUENCE [LARGE SCALE GENOMIC DNA]</scope>
    <source>
        <strain evidence="5 6">DSM 18005</strain>
    </source>
</reference>